<reference evidence="1" key="1">
    <citation type="journal article" date="2013" name="ISME J.">
        <title>Previously unknown and highly divergent ssDNA viruses populate the oceans.</title>
        <authorList>
            <person name="Labonte J.M."/>
            <person name="Suttle C.A."/>
        </authorList>
    </citation>
    <scope>NUCLEOTIDE SEQUENCE</scope>
</reference>
<dbReference type="EMBL" id="JX904351">
    <property type="protein sequence ID" value="AGA18358.1"/>
    <property type="molecule type" value="Genomic_DNA"/>
</dbReference>
<organism evidence="1">
    <name type="scientific">uncultured marine virus</name>
    <dbReference type="NCBI Taxonomy" id="186617"/>
    <lineage>
        <taxon>Viruses</taxon>
        <taxon>environmental samples</taxon>
    </lineage>
</organism>
<sequence length="313" mass="35079">MLMPGHKRKYDKTGLGTPVQKDINIGAVADSSGAGGTLIVKASRELSMMNNRLYRQCRNYTVSFDILKTALGASSITKYEFFTLPDTWFVRNSVRYAFNTYMQAHEDELRAGVKFARWHDFTIDEQDPDGTWELSQQFLFNGDAWEGAQTMDQAPLDSQVTQNDGSTEMTFRLMGHNSAAYNVFSEYAKLRQYSFPDNPEVTSDQPYDGLLDLKDADNMAEVGDRPPYDSDFAAFLHDGTDDQGILVLQDTLTWDAANAGGRDRTRQFVAPLGLVYVRKYDGDSLNDVSNTQPELILRVKGGKYKGVHAPSLV</sequence>
<proteinExistence type="predicted"/>
<evidence type="ECO:0000313" key="1">
    <source>
        <dbReference type="EMBL" id="AGA18358.1"/>
    </source>
</evidence>
<evidence type="ECO:0008006" key="2">
    <source>
        <dbReference type="Google" id="ProtNLM"/>
    </source>
</evidence>
<protein>
    <recommendedName>
        <fullName evidence="2">Major capsid protein</fullName>
    </recommendedName>
</protein>
<accession>S4TF40</accession>
<name>S4TF40_9VIRU</name>